<evidence type="ECO:0000256" key="9">
    <source>
        <dbReference type="ARBA" id="ARBA00022840"/>
    </source>
</evidence>
<name>A0A8J6CPK7_9ROSI</name>
<keyword evidence="12" id="KW-1015">Disulfide bond</keyword>
<evidence type="ECO:0000256" key="10">
    <source>
        <dbReference type="ARBA" id="ARBA00022989"/>
    </source>
</evidence>
<comment type="catalytic activity">
    <reaction evidence="15">
        <text>L-threonyl-[protein] + ATP = O-phospho-L-threonyl-[protein] + ADP + H(+)</text>
        <dbReference type="Rhea" id="RHEA:46608"/>
        <dbReference type="Rhea" id="RHEA-COMP:11060"/>
        <dbReference type="Rhea" id="RHEA-COMP:11605"/>
        <dbReference type="ChEBI" id="CHEBI:15378"/>
        <dbReference type="ChEBI" id="CHEBI:30013"/>
        <dbReference type="ChEBI" id="CHEBI:30616"/>
        <dbReference type="ChEBI" id="CHEBI:61977"/>
        <dbReference type="ChEBI" id="CHEBI:456216"/>
    </reaction>
</comment>
<evidence type="ECO:0000256" key="13">
    <source>
        <dbReference type="ARBA" id="ARBA00023180"/>
    </source>
</evidence>
<keyword evidence="4" id="KW-0808">Transferase</keyword>
<feature type="region of interest" description="Disordered" evidence="16">
    <location>
        <begin position="1039"/>
        <end position="1061"/>
    </location>
</feature>
<proteinExistence type="predicted"/>
<dbReference type="InterPro" id="IPR025287">
    <property type="entry name" value="WAK_GUB"/>
</dbReference>
<protein>
    <recommendedName>
        <fullName evidence="18">Protein kinase domain-containing protein</fullName>
    </recommendedName>
</protein>
<dbReference type="Gene3D" id="3.30.200.20">
    <property type="entry name" value="Phosphorylase Kinase, domain 1"/>
    <property type="match status" value="1"/>
</dbReference>
<evidence type="ECO:0000256" key="17">
    <source>
        <dbReference type="SAM" id="SignalP"/>
    </source>
</evidence>
<keyword evidence="10" id="KW-1133">Transmembrane helix</keyword>
<dbReference type="OrthoDB" id="4062651at2759"/>
<dbReference type="Pfam" id="PF07714">
    <property type="entry name" value="PK_Tyr_Ser-Thr"/>
    <property type="match status" value="2"/>
</dbReference>
<evidence type="ECO:0000256" key="14">
    <source>
        <dbReference type="ARBA" id="ARBA00047558"/>
    </source>
</evidence>
<feature type="compositionally biased region" description="Polar residues" evidence="16">
    <location>
        <begin position="1039"/>
        <end position="1052"/>
    </location>
</feature>
<reference evidence="19 20" key="1">
    <citation type="journal article" date="2021" name="bioRxiv">
        <title>The Gossypium anomalum genome as a resource for cotton improvement and evolutionary analysis of hybrid incompatibility.</title>
        <authorList>
            <person name="Grover C.E."/>
            <person name="Yuan D."/>
            <person name="Arick M.A."/>
            <person name="Miller E.R."/>
            <person name="Hu G."/>
            <person name="Peterson D.G."/>
            <person name="Wendel J.F."/>
            <person name="Udall J.A."/>
        </authorList>
    </citation>
    <scope>NUCLEOTIDE SEQUENCE [LARGE SCALE GENOMIC DNA]</scope>
    <source>
        <strain evidence="19">JFW-Udall</strain>
        <tissue evidence="19">Leaf</tissue>
    </source>
</reference>
<organism evidence="19 20">
    <name type="scientific">Gossypium anomalum</name>
    <dbReference type="NCBI Taxonomy" id="47600"/>
    <lineage>
        <taxon>Eukaryota</taxon>
        <taxon>Viridiplantae</taxon>
        <taxon>Streptophyta</taxon>
        <taxon>Embryophyta</taxon>
        <taxon>Tracheophyta</taxon>
        <taxon>Spermatophyta</taxon>
        <taxon>Magnoliopsida</taxon>
        <taxon>eudicotyledons</taxon>
        <taxon>Gunneridae</taxon>
        <taxon>Pentapetalae</taxon>
        <taxon>rosids</taxon>
        <taxon>malvids</taxon>
        <taxon>Malvales</taxon>
        <taxon>Malvaceae</taxon>
        <taxon>Malvoideae</taxon>
        <taxon>Gossypium</taxon>
    </lineage>
</organism>
<keyword evidence="3" id="KW-0597">Phosphoprotein</keyword>
<comment type="subcellular location">
    <subcellularLocation>
        <location evidence="1">Membrane</location>
        <topology evidence="1">Single-pass type I membrane protein</topology>
    </subcellularLocation>
</comment>
<sequence>MGFQLEIYFILLLLFLFLLCPILQAAESKEPACGKEVCGNITIQSPFGIDSSCYTHSWFKVTCNSTRNGKRPSINVNGIDLEVLDSIYSDAILISNPVTYINCESISEASVSVNLSGTPFFFSSDKNNFGSVGCGNLATVLSNEADSLGGCVQPSCDHVASESGCFTQITGNFTSCSVNMTAMYPDSNRCASAFIFSSDSFSSAYPLPTGINYGTTHVPALLSWNSTYCDGGCGRPGLGPIHFNTLKEESCGNVTFHYPFSMKAQDDSNNGFKVMCNKTANGKEVPLLNINDTNLQILEFDFLFGTVKVNHPITYSNCRKNHQNGMSLNLTGTRFYYSDSDNNFWSLGCGNLVTIFDHETNNLIGGCLQPSCRINNKTSFIVGCHLTIPKGLSSFFANMSDMVDSSDYRRKRSCGFASLISYDFDLNDDFDLSNMMHVPTQLQWGTVISGECYLNDSSDTSCTFDGEYCWSRLSANHLCSCKRNIGDISYSRSCKGSSTSVGTLFLLLATWSMYKALKRKQKIMLKQKYFKRNGGLLLQQHLSRNEGNVDKIKLFTSKEMEKATDHYNENRILGQGGQGTVYKGMLIDGSIVAIKKSKMVEGKKFDEKEVEQFINEVIILSQINHRNVVKLLGCCLEDEAPLLVYEFTPNGTLYDLIHNQNEELSLTWGMRLRIAIEIANALFYLHSAASAPIYHRDIKSSNILLDGKYRAKVSDFGTSRSVALEQTHLTTRVQGTFGYMDPEYFRSSQFTEKSDVYSFGVSMNSLIKKTSKQGYKIQGYHKSKEKIQYSLIAVFLRRHYYSINNSRTFNFNSYRNPSDCSYASSVWKRSHESSRPLFLLGHIGNRNKFMCKVNENLQKYNHKNVVKLLECCLEAEVPLLVYEFIPNGILYDLIHNQNEELPLTWEMSLRIAIKIANALFYLHSAASSPIYHRDIKSSNILLDDKYRAKVSDFGTSGSVALEQIHLTTRVQGTFGYMDPEYFRSSQFKEKSDVYSFGVVLIELLTRKKTHLRRTIRVSEKLGILFFSVNAGEFLISHSRSNGSEGWSRNSRGFASKKMLES</sequence>
<dbReference type="PANTHER" id="PTHR27005:SF432">
    <property type="entry name" value="WALL-ASSOCIATED RECEPTOR KINASE-LIKE 6"/>
    <property type="match status" value="1"/>
</dbReference>
<dbReference type="Pfam" id="PF13947">
    <property type="entry name" value="GUB_WAK_bind"/>
    <property type="match status" value="1"/>
</dbReference>
<dbReference type="PROSITE" id="PS50011">
    <property type="entry name" value="PROTEIN_KINASE_DOM"/>
    <property type="match status" value="2"/>
</dbReference>
<dbReference type="InterPro" id="IPR045274">
    <property type="entry name" value="WAK-like"/>
</dbReference>
<dbReference type="EMBL" id="JAHUZN010000009">
    <property type="protein sequence ID" value="KAG8482662.1"/>
    <property type="molecule type" value="Genomic_DNA"/>
</dbReference>
<evidence type="ECO:0000256" key="6">
    <source>
        <dbReference type="ARBA" id="ARBA00022729"/>
    </source>
</evidence>
<comment type="catalytic activity">
    <reaction evidence="14">
        <text>L-seryl-[protein] + ATP = O-phospho-L-seryl-[protein] + ADP + H(+)</text>
        <dbReference type="Rhea" id="RHEA:17989"/>
        <dbReference type="Rhea" id="RHEA-COMP:9863"/>
        <dbReference type="Rhea" id="RHEA-COMP:11604"/>
        <dbReference type="ChEBI" id="CHEBI:15378"/>
        <dbReference type="ChEBI" id="CHEBI:29999"/>
        <dbReference type="ChEBI" id="CHEBI:30616"/>
        <dbReference type="ChEBI" id="CHEBI:83421"/>
        <dbReference type="ChEBI" id="CHEBI:456216"/>
    </reaction>
</comment>
<evidence type="ECO:0000256" key="8">
    <source>
        <dbReference type="ARBA" id="ARBA00022777"/>
    </source>
</evidence>
<evidence type="ECO:0000256" key="3">
    <source>
        <dbReference type="ARBA" id="ARBA00022553"/>
    </source>
</evidence>
<keyword evidence="7" id="KW-0547">Nucleotide-binding</keyword>
<evidence type="ECO:0000256" key="1">
    <source>
        <dbReference type="ARBA" id="ARBA00004479"/>
    </source>
</evidence>
<evidence type="ECO:0000259" key="18">
    <source>
        <dbReference type="PROSITE" id="PS50011"/>
    </source>
</evidence>
<dbReference type="InterPro" id="IPR008271">
    <property type="entry name" value="Ser/Thr_kinase_AS"/>
</dbReference>
<evidence type="ECO:0000256" key="16">
    <source>
        <dbReference type="SAM" id="MobiDB-lite"/>
    </source>
</evidence>
<gene>
    <name evidence="19" type="ORF">CXB51_024396</name>
</gene>
<keyword evidence="11" id="KW-0472">Membrane</keyword>
<accession>A0A8J6CPK7</accession>
<dbReference type="PROSITE" id="PS00108">
    <property type="entry name" value="PROTEIN_KINASE_ST"/>
    <property type="match status" value="2"/>
</dbReference>
<dbReference type="Proteomes" id="UP000701853">
    <property type="component" value="Chromosome 9"/>
</dbReference>
<keyword evidence="20" id="KW-1185">Reference proteome</keyword>
<evidence type="ECO:0000256" key="15">
    <source>
        <dbReference type="ARBA" id="ARBA00047951"/>
    </source>
</evidence>
<feature type="chain" id="PRO_5035189185" description="Protein kinase domain-containing protein" evidence="17">
    <location>
        <begin position="26"/>
        <end position="1061"/>
    </location>
</feature>
<dbReference type="SMART" id="SM00220">
    <property type="entry name" value="S_TKc"/>
    <property type="match status" value="2"/>
</dbReference>
<feature type="domain" description="Protein kinase" evidence="18">
    <location>
        <begin position="827"/>
        <end position="1061"/>
    </location>
</feature>
<keyword evidence="8" id="KW-0418">Kinase</keyword>
<dbReference type="SUPFAM" id="SSF56112">
    <property type="entry name" value="Protein kinase-like (PK-like)"/>
    <property type="match status" value="2"/>
</dbReference>
<keyword evidence="2" id="KW-0723">Serine/threonine-protein kinase</keyword>
<evidence type="ECO:0000256" key="5">
    <source>
        <dbReference type="ARBA" id="ARBA00022692"/>
    </source>
</evidence>
<evidence type="ECO:0000256" key="12">
    <source>
        <dbReference type="ARBA" id="ARBA00023157"/>
    </source>
</evidence>
<dbReference type="Gene3D" id="1.10.510.10">
    <property type="entry name" value="Transferase(Phosphotransferase) domain 1"/>
    <property type="match status" value="2"/>
</dbReference>
<dbReference type="GO" id="GO:0004674">
    <property type="term" value="F:protein serine/threonine kinase activity"/>
    <property type="evidence" value="ECO:0007669"/>
    <property type="project" value="UniProtKB-KW"/>
</dbReference>
<evidence type="ECO:0000256" key="2">
    <source>
        <dbReference type="ARBA" id="ARBA00022527"/>
    </source>
</evidence>
<keyword evidence="6 17" id="KW-0732">Signal</keyword>
<evidence type="ECO:0000256" key="4">
    <source>
        <dbReference type="ARBA" id="ARBA00022679"/>
    </source>
</evidence>
<keyword evidence="9" id="KW-0067">ATP-binding</keyword>
<evidence type="ECO:0000313" key="19">
    <source>
        <dbReference type="EMBL" id="KAG8482662.1"/>
    </source>
</evidence>
<dbReference type="GO" id="GO:0005524">
    <property type="term" value="F:ATP binding"/>
    <property type="evidence" value="ECO:0007669"/>
    <property type="project" value="UniProtKB-KW"/>
</dbReference>
<feature type="domain" description="Protein kinase" evidence="18">
    <location>
        <begin position="567"/>
        <end position="838"/>
    </location>
</feature>
<dbReference type="InterPro" id="IPR001245">
    <property type="entry name" value="Ser-Thr/Tyr_kinase_cat_dom"/>
</dbReference>
<comment type="caution">
    <text evidence="19">The sequence shown here is derived from an EMBL/GenBank/DDBJ whole genome shotgun (WGS) entry which is preliminary data.</text>
</comment>
<dbReference type="GO" id="GO:0005886">
    <property type="term" value="C:plasma membrane"/>
    <property type="evidence" value="ECO:0007669"/>
    <property type="project" value="TreeGrafter"/>
</dbReference>
<evidence type="ECO:0000256" key="7">
    <source>
        <dbReference type="ARBA" id="ARBA00022741"/>
    </source>
</evidence>
<dbReference type="AlphaFoldDB" id="A0A8J6CPK7"/>
<dbReference type="GO" id="GO:0007166">
    <property type="term" value="P:cell surface receptor signaling pathway"/>
    <property type="evidence" value="ECO:0007669"/>
    <property type="project" value="InterPro"/>
</dbReference>
<evidence type="ECO:0000256" key="11">
    <source>
        <dbReference type="ARBA" id="ARBA00023136"/>
    </source>
</evidence>
<dbReference type="PANTHER" id="PTHR27005">
    <property type="entry name" value="WALL-ASSOCIATED RECEPTOR KINASE-LIKE 21"/>
    <property type="match status" value="1"/>
</dbReference>
<dbReference type="InterPro" id="IPR000719">
    <property type="entry name" value="Prot_kinase_dom"/>
</dbReference>
<dbReference type="FunFam" id="3.30.200.20:FF:000043">
    <property type="entry name" value="Wall-associated receptor kinase 2"/>
    <property type="match status" value="1"/>
</dbReference>
<evidence type="ECO:0000313" key="20">
    <source>
        <dbReference type="Proteomes" id="UP000701853"/>
    </source>
</evidence>
<keyword evidence="13" id="KW-0325">Glycoprotein</keyword>
<feature type="signal peptide" evidence="17">
    <location>
        <begin position="1"/>
        <end position="25"/>
    </location>
</feature>
<keyword evidence="5" id="KW-0812">Transmembrane</keyword>
<dbReference type="GO" id="GO:0030247">
    <property type="term" value="F:polysaccharide binding"/>
    <property type="evidence" value="ECO:0007669"/>
    <property type="project" value="InterPro"/>
</dbReference>
<dbReference type="InterPro" id="IPR011009">
    <property type="entry name" value="Kinase-like_dom_sf"/>
</dbReference>